<name>A0ABS0F0T6_9BACL</name>
<organism evidence="5 6">
    <name type="scientific">Alicyclobacillus mali</name>
    <name type="common">ex Roth et al. 2021</name>
    <dbReference type="NCBI Taxonomy" id="1123961"/>
    <lineage>
        <taxon>Bacteria</taxon>
        <taxon>Bacillati</taxon>
        <taxon>Bacillota</taxon>
        <taxon>Bacilli</taxon>
        <taxon>Bacillales</taxon>
        <taxon>Alicyclobacillaceae</taxon>
        <taxon>Alicyclobacillus</taxon>
    </lineage>
</organism>
<evidence type="ECO:0000256" key="2">
    <source>
        <dbReference type="ARBA" id="ARBA00022603"/>
    </source>
</evidence>
<proteinExistence type="inferred from homology"/>
<evidence type="ECO:0000256" key="1">
    <source>
        <dbReference type="ARBA" id="ARBA00007228"/>
    </source>
</evidence>
<keyword evidence="3" id="KW-0808">Transferase</keyword>
<dbReference type="InterPro" id="IPR029028">
    <property type="entry name" value="Alpha/beta_knot_MTases"/>
</dbReference>
<sequence length="255" mass="27380">MNMSMRDGVRRRTAQTEEAADLVKGRHAVLAALESERPVNKVWVAEGASGMDAIVAKARARGAVVQFVPRNRLDEMAGAHQGVIAQVAPYAYVDLDDVFQRDTGVAPLVVVLDEIADPHNFGAILRTAEASGAQGVIIGKRRQAQVTDVVAKAAAGALETMPVARVTNIAQALQRLKQAGYWIVGADVEAKVPYTEVDYRGPTAVVIGSEGQGMRRWVREQCDFLVSIPILGRVQSLNASVAAGVLLYEAVRQRA</sequence>
<dbReference type="Gene3D" id="3.40.1280.10">
    <property type="match status" value="1"/>
</dbReference>
<dbReference type="InterPro" id="IPR029026">
    <property type="entry name" value="tRNA_m1G_MTases_N"/>
</dbReference>
<dbReference type="PANTHER" id="PTHR46429">
    <property type="entry name" value="23S RRNA (GUANOSINE-2'-O-)-METHYLTRANSFERASE RLMB"/>
    <property type="match status" value="1"/>
</dbReference>
<comment type="caution">
    <text evidence="5">The sequence shown here is derived from an EMBL/GenBank/DDBJ whole genome shotgun (WGS) entry which is preliminary data.</text>
</comment>
<dbReference type="NCBIfam" id="TIGR00186">
    <property type="entry name" value="rRNA_methyl_3"/>
    <property type="match status" value="1"/>
</dbReference>
<dbReference type="Proteomes" id="UP000642910">
    <property type="component" value="Unassembled WGS sequence"/>
</dbReference>
<gene>
    <name evidence="5" type="primary">rlmB</name>
    <name evidence="5" type="ORF">IW967_03320</name>
</gene>
<dbReference type="PANTHER" id="PTHR46429:SF1">
    <property type="entry name" value="23S RRNA (GUANOSINE-2'-O-)-METHYLTRANSFERASE RLMB"/>
    <property type="match status" value="1"/>
</dbReference>
<dbReference type="Pfam" id="PF00588">
    <property type="entry name" value="SpoU_methylase"/>
    <property type="match status" value="1"/>
</dbReference>
<evidence type="ECO:0000313" key="5">
    <source>
        <dbReference type="EMBL" id="MBF8376904.1"/>
    </source>
</evidence>
<protein>
    <submittedName>
        <fullName evidence="5">23S rRNA (Guanosine(2251)-2'-O)-methyltransferase RlmB</fullName>
    </submittedName>
</protein>
<dbReference type="InterPro" id="IPR001537">
    <property type="entry name" value="SpoU_MeTrfase"/>
</dbReference>
<keyword evidence="2" id="KW-0489">Methyltransferase</keyword>
<evidence type="ECO:0000259" key="4">
    <source>
        <dbReference type="SMART" id="SM00967"/>
    </source>
</evidence>
<dbReference type="EMBL" id="JADPKZ010000029">
    <property type="protein sequence ID" value="MBF8376904.1"/>
    <property type="molecule type" value="Genomic_DNA"/>
</dbReference>
<dbReference type="InterPro" id="IPR029064">
    <property type="entry name" value="Ribosomal_eL30-like_sf"/>
</dbReference>
<accession>A0ABS0F0T6</accession>
<dbReference type="SUPFAM" id="SSF55315">
    <property type="entry name" value="L30e-like"/>
    <property type="match status" value="1"/>
</dbReference>
<comment type="similarity">
    <text evidence="1">Belongs to the class IV-like SAM-binding methyltransferase superfamily. RNA methyltransferase TrmH family.</text>
</comment>
<dbReference type="RefSeq" id="WP_195867107.1">
    <property type="nucleotide sequence ID" value="NZ_JADPKZ010000029.1"/>
</dbReference>
<dbReference type="InterPro" id="IPR004441">
    <property type="entry name" value="rRNA_MeTrfase_TrmH"/>
</dbReference>
<feature type="domain" description="RNA 2-O ribose methyltransferase substrate binding" evidence="4">
    <location>
        <begin position="22"/>
        <end position="93"/>
    </location>
</feature>
<dbReference type="SUPFAM" id="SSF75217">
    <property type="entry name" value="alpha/beta knot"/>
    <property type="match status" value="1"/>
</dbReference>
<reference evidence="5 6" key="1">
    <citation type="submission" date="2020-11" db="EMBL/GenBank/DDBJ databases">
        <title>Genomic insight of Alicyclobacillus mali FL 18 reveals a new arsenic-resistant strain, with potential in environmental biotechnology.</title>
        <authorList>
            <person name="Fiorentino G."/>
            <person name="Gallo G."/>
            <person name="Aulitto M."/>
        </authorList>
    </citation>
    <scope>NUCLEOTIDE SEQUENCE [LARGE SCALE GENOMIC DNA]</scope>
    <source>
        <strain evidence="5 6">FL 18</strain>
    </source>
</reference>
<dbReference type="SMART" id="SM00967">
    <property type="entry name" value="SpoU_sub_bind"/>
    <property type="match status" value="1"/>
</dbReference>
<dbReference type="CDD" id="cd18103">
    <property type="entry name" value="SpoU-like_RlmB"/>
    <property type="match status" value="1"/>
</dbReference>
<dbReference type="Pfam" id="PF08032">
    <property type="entry name" value="SpoU_sub_bind"/>
    <property type="match status" value="1"/>
</dbReference>
<evidence type="ECO:0000313" key="6">
    <source>
        <dbReference type="Proteomes" id="UP000642910"/>
    </source>
</evidence>
<keyword evidence="6" id="KW-1185">Reference proteome</keyword>
<dbReference type="Gene3D" id="3.30.1330.30">
    <property type="match status" value="1"/>
</dbReference>
<dbReference type="InterPro" id="IPR013123">
    <property type="entry name" value="SpoU_subst-bd"/>
</dbReference>
<evidence type="ECO:0000256" key="3">
    <source>
        <dbReference type="ARBA" id="ARBA00022679"/>
    </source>
</evidence>